<dbReference type="AlphaFoldDB" id="A0A4Y2U8A7"/>
<name>A0A4Y2U8A7_ARAVE</name>
<dbReference type="GO" id="GO:0071897">
    <property type="term" value="P:DNA biosynthetic process"/>
    <property type="evidence" value="ECO:0007669"/>
    <property type="project" value="UniProtKB-ARBA"/>
</dbReference>
<evidence type="ECO:0000313" key="2">
    <source>
        <dbReference type="Proteomes" id="UP000499080"/>
    </source>
</evidence>
<gene>
    <name evidence="1" type="ORF">AVEN_224412_1</name>
</gene>
<dbReference type="OrthoDB" id="6429966at2759"/>
<protein>
    <submittedName>
        <fullName evidence="1">Uncharacterized protein</fullName>
    </submittedName>
</protein>
<dbReference type="Proteomes" id="UP000499080">
    <property type="component" value="Unassembled WGS sequence"/>
</dbReference>
<accession>A0A4Y2U8A7</accession>
<reference evidence="1 2" key="1">
    <citation type="journal article" date="2019" name="Sci. Rep.">
        <title>Orb-weaving spider Araneus ventricosus genome elucidates the spidroin gene catalogue.</title>
        <authorList>
            <person name="Kono N."/>
            <person name="Nakamura H."/>
            <person name="Ohtoshi R."/>
            <person name="Moran D.A.P."/>
            <person name="Shinohara A."/>
            <person name="Yoshida Y."/>
            <person name="Fujiwara M."/>
            <person name="Mori M."/>
            <person name="Tomita M."/>
            <person name="Arakawa K."/>
        </authorList>
    </citation>
    <scope>NUCLEOTIDE SEQUENCE [LARGE SCALE GENOMIC DNA]</scope>
</reference>
<dbReference type="InterPro" id="IPR023211">
    <property type="entry name" value="DNA_pol_palm_dom_sf"/>
</dbReference>
<proteinExistence type="predicted"/>
<evidence type="ECO:0000313" key="1">
    <source>
        <dbReference type="EMBL" id="GBO08892.1"/>
    </source>
</evidence>
<comment type="caution">
    <text evidence="1">The sequence shown here is derived from an EMBL/GenBank/DDBJ whole genome shotgun (WGS) entry which is preliminary data.</text>
</comment>
<dbReference type="SUPFAM" id="SSF56672">
    <property type="entry name" value="DNA/RNA polymerases"/>
    <property type="match status" value="1"/>
</dbReference>
<keyword evidence="2" id="KW-1185">Reference proteome</keyword>
<sequence length="105" mass="12041">MIFLNDDCLEMQYKFKDEYVPDDFNTNIYIAAFTTSSARIRLYKMMDKLGDKVLYSDTDSSVYIDDGTNKAETGCMLGDCTDKLGEDKYIKSWISPASKDYALHI</sequence>
<dbReference type="InterPro" id="IPR043502">
    <property type="entry name" value="DNA/RNA_pol_sf"/>
</dbReference>
<dbReference type="PANTHER" id="PTHR33568:SF3">
    <property type="entry name" value="DNA-DIRECTED DNA POLYMERASE"/>
    <property type="match status" value="1"/>
</dbReference>
<dbReference type="Gene3D" id="3.90.1600.10">
    <property type="entry name" value="Palm domain of DNA polymerase"/>
    <property type="match status" value="1"/>
</dbReference>
<organism evidence="1 2">
    <name type="scientific">Araneus ventricosus</name>
    <name type="common">Orbweaver spider</name>
    <name type="synonym">Epeira ventricosa</name>
    <dbReference type="NCBI Taxonomy" id="182803"/>
    <lineage>
        <taxon>Eukaryota</taxon>
        <taxon>Metazoa</taxon>
        <taxon>Ecdysozoa</taxon>
        <taxon>Arthropoda</taxon>
        <taxon>Chelicerata</taxon>
        <taxon>Arachnida</taxon>
        <taxon>Araneae</taxon>
        <taxon>Araneomorphae</taxon>
        <taxon>Entelegynae</taxon>
        <taxon>Araneoidea</taxon>
        <taxon>Araneidae</taxon>
        <taxon>Araneus</taxon>
    </lineage>
</organism>
<dbReference type="EMBL" id="BGPR01034494">
    <property type="protein sequence ID" value="GBO08892.1"/>
    <property type="molecule type" value="Genomic_DNA"/>
</dbReference>
<dbReference type="PANTHER" id="PTHR33568">
    <property type="entry name" value="DNA POLYMERASE"/>
    <property type="match status" value="1"/>
</dbReference>